<evidence type="ECO:0000256" key="1">
    <source>
        <dbReference type="ARBA" id="ARBA00012528"/>
    </source>
</evidence>
<dbReference type="Proteomes" id="UP001162802">
    <property type="component" value="Unassembled WGS sequence"/>
</dbReference>
<feature type="non-terminal residue" evidence="4">
    <location>
        <position position="1"/>
    </location>
</feature>
<evidence type="ECO:0000259" key="3">
    <source>
        <dbReference type="PROSITE" id="PS50887"/>
    </source>
</evidence>
<dbReference type="InterPro" id="IPR000160">
    <property type="entry name" value="GGDEF_dom"/>
</dbReference>
<comment type="caution">
    <text evidence="4">The sequence shown here is derived from an EMBL/GenBank/DDBJ whole genome shotgun (WGS) entry which is preliminary data.</text>
</comment>
<sequence>RLRQEHAAARRAEAQARELARRDPLTSLRNRRGFIEMIEPILAEVTHGREVAALLLLDIDFFKHINDTYGHDTGDDVLVALARTLAARENARCIAARLGGEEFALLLSGPAALRAAMIAEDLRRAIAAARPGDPDAGGTVLPPVPGLAMTVSIGVCPAIPGEVFRDLYRKADAALYRAKHEGRDRVVLAAPGNDAPRDLGQLEPVPN</sequence>
<dbReference type="PANTHER" id="PTHR45138">
    <property type="entry name" value="REGULATORY COMPONENTS OF SENSORY TRANSDUCTION SYSTEM"/>
    <property type="match status" value="1"/>
</dbReference>
<dbReference type="InterPro" id="IPR050469">
    <property type="entry name" value="Diguanylate_Cyclase"/>
</dbReference>
<dbReference type="EMBL" id="JALHAT010000045">
    <property type="protein sequence ID" value="MCJ1962567.1"/>
    <property type="molecule type" value="Genomic_DNA"/>
</dbReference>
<reference evidence="4" key="1">
    <citation type="submission" date="2022-03" db="EMBL/GenBank/DDBJ databases">
        <title>Identification of a novel bacterium isolated from mangrove sediments.</title>
        <authorList>
            <person name="Pan X."/>
        </authorList>
    </citation>
    <scope>NUCLEOTIDE SEQUENCE</scope>
    <source>
        <strain evidence="4">B2637</strain>
    </source>
</reference>
<dbReference type="InterPro" id="IPR029787">
    <property type="entry name" value="Nucleotide_cyclase"/>
</dbReference>
<dbReference type="SMART" id="SM00267">
    <property type="entry name" value="GGDEF"/>
    <property type="match status" value="1"/>
</dbReference>
<dbReference type="SUPFAM" id="SSF55073">
    <property type="entry name" value="Nucleotide cyclase"/>
    <property type="match status" value="1"/>
</dbReference>
<keyword evidence="5" id="KW-1185">Reference proteome</keyword>
<dbReference type="InterPro" id="IPR043128">
    <property type="entry name" value="Rev_trsase/Diguanyl_cyclase"/>
</dbReference>
<evidence type="ECO:0000256" key="2">
    <source>
        <dbReference type="ARBA" id="ARBA00034247"/>
    </source>
</evidence>
<dbReference type="PROSITE" id="PS50887">
    <property type="entry name" value="GGDEF"/>
    <property type="match status" value="1"/>
</dbReference>
<dbReference type="Pfam" id="PF00990">
    <property type="entry name" value="GGDEF"/>
    <property type="match status" value="1"/>
</dbReference>
<organism evidence="4 5">
    <name type="scientific">Novosphingobium mangrovi</name>
    <name type="common">ex Hu et al. 2023</name>
    <dbReference type="NCBI Taxonomy" id="2930094"/>
    <lineage>
        <taxon>Bacteria</taxon>
        <taxon>Pseudomonadati</taxon>
        <taxon>Pseudomonadota</taxon>
        <taxon>Alphaproteobacteria</taxon>
        <taxon>Sphingomonadales</taxon>
        <taxon>Sphingomonadaceae</taxon>
        <taxon>Novosphingobium</taxon>
    </lineage>
</organism>
<proteinExistence type="predicted"/>
<gene>
    <name evidence="4" type="ORF">MTR65_17890</name>
</gene>
<dbReference type="NCBIfam" id="TIGR00254">
    <property type="entry name" value="GGDEF"/>
    <property type="match status" value="1"/>
</dbReference>
<name>A0ABT0AHB1_9SPHN</name>
<dbReference type="EC" id="2.7.7.65" evidence="1"/>
<dbReference type="RefSeq" id="WP_243802610.1">
    <property type="nucleotide sequence ID" value="NZ_JALHAT010000045.1"/>
</dbReference>
<dbReference type="PANTHER" id="PTHR45138:SF9">
    <property type="entry name" value="DIGUANYLATE CYCLASE DGCM-RELATED"/>
    <property type="match status" value="1"/>
</dbReference>
<feature type="domain" description="GGDEF" evidence="3">
    <location>
        <begin position="50"/>
        <end position="191"/>
    </location>
</feature>
<evidence type="ECO:0000313" key="4">
    <source>
        <dbReference type="EMBL" id="MCJ1962567.1"/>
    </source>
</evidence>
<accession>A0ABT0AHB1</accession>
<dbReference type="CDD" id="cd01949">
    <property type="entry name" value="GGDEF"/>
    <property type="match status" value="1"/>
</dbReference>
<comment type="catalytic activity">
    <reaction evidence="2">
        <text>2 GTP = 3',3'-c-di-GMP + 2 diphosphate</text>
        <dbReference type="Rhea" id="RHEA:24898"/>
        <dbReference type="ChEBI" id="CHEBI:33019"/>
        <dbReference type="ChEBI" id="CHEBI:37565"/>
        <dbReference type="ChEBI" id="CHEBI:58805"/>
        <dbReference type="EC" id="2.7.7.65"/>
    </reaction>
</comment>
<protein>
    <recommendedName>
        <fullName evidence="1">diguanylate cyclase</fullName>
        <ecNumber evidence="1">2.7.7.65</ecNumber>
    </recommendedName>
</protein>
<evidence type="ECO:0000313" key="5">
    <source>
        <dbReference type="Proteomes" id="UP001162802"/>
    </source>
</evidence>
<dbReference type="Gene3D" id="3.30.70.270">
    <property type="match status" value="1"/>
</dbReference>